<dbReference type="EMBL" id="ADVR01000008">
    <property type="protein sequence ID" value="EFO81674.1"/>
    <property type="molecule type" value="Genomic_DNA"/>
</dbReference>
<feature type="domain" description="MmeI-like target recognition" evidence="1">
    <location>
        <begin position="3"/>
        <end position="172"/>
    </location>
</feature>
<accession>E1IB28</accession>
<dbReference type="AlphaFoldDB" id="E1IB28"/>
<comment type="caution">
    <text evidence="2">The sequence shown here is derived from an EMBL/GenBank/DDBJ whole genome shotgun (WGS) entry which is preliminary data.</text>
</comment>
<dbReference type="REBASE" id="29508">
    <property type="entry name" value="OtrDG6ORF529P"/>
</dbReference>
<gene>
    <name evidence="2" type="ORF">OSCT_0529</name>
</gene>
<evidence type="ECO:0000313" key="3">
    <source>
        <dbReference type="Proteomes" id="UP000054010"/>
    </source>
</evidence>
<proteinExistence type="predicted"/>
<dbReference type="eggNOG" id="COG1002">
    <property type="taxonomic scope" value="Bacteria"/>
</dbReference>
<keyword evidence="3" id="KW-1185">Reference proteome</keyword>
<dbReference type="HOGENOM" id="CLU_041423_0_0_0"/>
<sequence length="316" mass="36508">MQRLIAAFPPNQEVIFPFIGGAELNTDPSHAHHRYVINFGERSEAECRQRWPDLMAIVEAKVKPERMQNNREGYRRYWWQYGEKRVELWKAIAPLSRILANSQVSTYLAFAFLPTRMVYAHTLNVFALTTYSAFCALQSQPHEIWARFFASSLGDGLRYTPSDCFETYPFPANWEQDAALEAAGKAYYEYRAALMQRSNAGLTKIYNRFHDLYDHDPEIEELRTLHTAMDRAVLDAYGWTDIPTACEFLLDYEIDEAEWGSKKKPYRYRWPDAVRDEVLARLLERNAQYAHAEQLVGMTAKKKGKVGGMADMFGGG</sequence>
<dbReference type="STRING" id="765420.OSCT_0529"/>
<dbReference type="InterPro" id="IPR046820">
    <property type="entry name" value="MmeI_TRD"/>
</dbReference>
<protein>
    <recommendedName>
        <fullName evidence="1">MmeI-like target recognition domain-containing protein</fullName>
    </recommendedName>
</protein>
<reference evidence="2 3" key="1">
    <citation type="journal article" date="2011" name="J. Bacteriol.">
        <title>Draft genome sequence of the anoxygenic filamentous phototrophic bacterium Oscillochloris trichoides subsp. DG-6.</title>
        <authorList>
            <person name="Kuznetsov B.B."/>
            <person name="Ivanovsky R.N."/>
            <person name="Keppen O.I."/>
            <person name="Sukhacheva M.V."/>
            <person name="Bumazhkin B.K."/>
            <person name="Patutina E.O."/>
            <person name="Beletsky A.V."/>
            <person name="Mardanov A.V."/>
            <person name="Baslerov R.V."/>
            <person name="Panteleeva A.N."/>
            <person name="Kolganova T.V."/>
            <person name="Ravin N.V."/>
            <person name="Skryabin K.G."/>
        </authorList>
    </citation>
    <scope>NUCLEOTIDE SEQUENCE [LARGE SCALE GENOMIC DNA]</scope>
    <source>
        <strain evidence="2 3">DG-6</strain>
    </source>
</reference>
<dbReference type="Pfam" id="PF20466">
    <property type="entry name" value="MmeI_TRD"/>
    <property type="match status" value="1"/>
</dbReference>
<dbReference type="Proteomes" id="UP000054010">
    <property type="component" value="Unassembled WGS sequence"/>
</dbReference>
<evidence type="ECO:0000259" key="1">
    <source>
        <dbReference type="Pfam" id="PF20466"/>
    </source>
</evidence>
<evidence type="ECO:0000313" key="2">
    <source>
        <dbReference type="EMBL" id="EFO81674.1"/>
    </source>
</evidence>
<organism evidence="2 3">
    <name type="scientific">Oscillochloris trichoides DG-6</name>
    <dbReference type="NCBI Taxonomy" id="765420"/>
    <lineage>
        <taxon>Bacteria</taxon>
        <taxon>Bacillati</taxon>
        <taxon>Chloroflexota</taxon>
        <taxon>Chloroflexia</taxon>
        <taxon>Chloroflexales</taxon>
        <taxon>Chloroflexineae</taxon>
        <taxon>Oscillochloridaceae</taxon>
        <taxon>Oscillochloris</taxon>
    </lineage>
</organism>
<name>E1IB28_9CHLR</name>